<evidence type="ECO:0000256" key="18">
    <source>
        <dbReference type="ARBA" id="ARBA00023065"/>
    </source>
</evidence>
<evidence type="ECO:0000256" key="3">
    <source>
        <dbReference type="ARBA" id="ARBA00012517"/>
    </source>
</evidence>
<organism evidence="25 26">
    <name type="scientific">Desulfoscipio geothermicus DSM 3669</name>
    <dbReference type="NCBI Taxonomy" id="1121426"/>
    <lineage>
        <taxon>Bacteria</taxon>
        <taxon>Bacillati</taxon>
        <taxon>Bacillota</taxon>
        <taxon>Clostridia</taxon>
        <taxon>Eubacteriales</taxon>
        <taxon>Desulfallaceae</taxon>
        <taxon>Desulfoscipio</taxon>
    </lineage>
</organism>
<dbReference type="GO" id="GO:0055070">
    <property type="term" value="P:copper ion homeostasis"/>
    <property type="evidence" value="ECO:0007669"/>
    <property type="project" value="TreeGrafter"/>
</dbReference>
<evidence type="ECO:0000256" key="15">
    <source>
        <dbReference type="ARBA" id="ARBA00022967"/>
    </source>
</evidence>
<comment type="subcellular location">
    <subcellularLocation>
        <location evidence="1">Cell membrane</location>
        <topology evidence="1">Multi-pass membrane protein</topology>
    </subcellularLocation>
</comment>
<keyword evidence="9 23" id="KW-0479">Metal-binding</keyword>
<evidence type="ECO:0000256" key="20">
    <source>
        <dbReference type="ARBA" id="ARBA00029719"/>
    </source>
</evidence>
<feature type="transmembrane region" description="Helical" evidence="23">
    <location>
        <begin position="194"/>
        <end position="212"/>
    </location>
</feature>
<dbReference type="Pfam" id="PF00122">
    <property type="entry name" value="E1-E2_ATPase"/>
    <property type="match status" value="1"/>
</dbReference>
<dbReference type="Gene3D" id="3.40.50.1000">
    <property type="entry name" value="HAD superfamily/HAD-like"/>
    <property type="match status" value="1"/>
</dbReference>
<evidence type="ECO:0000256" key="9">
    <source>
        <dbReference type="ARBA" id="ARBA00022723"/>
    </source>
</evidence>
<keyword evidence="17" id="KW-0186">Copper</keyword>
<keyword evidence="14" id="KW-0460">Magnesium</keyword>
<sequence length="821" mass="88578">MSPKISFKVQGMECASCAAKIERQLKKTGGVLNAAVNFAVEKVTVDYDPDRVGVDELLKTVVDLGYRVSTRRVDLKISGMTCAACAARVEKTLSNRAGVLRANVNFAMERATVEYDPTRVDVEELKKAVADAGYRAEEGDKRFDADEEKMERERETRRQTNLLILSAALSIPLLAMMFADLFNIHLPALVHNKVFQFALATPVQFVAGFQFYRGAYKSLRHGSANMDVLVALGTTAAYFYSVATTFFIRGHVYYETGAIIITLIILGRLLESIAKGRTSEAIKKLMGLQARTARVFREGREMDIPVEEVRVGDLVLVRPGEKVPVDGIIEEGLSAVDESMLTGESIPVDKRAGDEVIGGTINKHGSFKFKATKVGADTALSQIIKIVEEAQGAKAPIQRLADVISAYFVPAVVGIAITTFLAWYFVAEPGNFSRALINFTAVLVIACPCALGLATPTSIMVGTGRGAENGILIKGGEHLEKAYALKTIVLDKTGTITRGQPSLTDVFITAPDMDERELLRLVASLEKGSEHPLGEAIVKGAREKDTELVDPRGFEAIPGHGVSGQVGDKQLLVGNRRLLASRNIAISAIQDTVEKLEGEGKTAMLVAVNNRAAGVVAVADTVKDTSAEAIRALKEMGIETIMITGDNRRTAEAIARQVGIASQNVLAEVLPQDKAREVNKLKEQGRVVGMVGDGINDAPALATADVGFAIGTGTDVAMEAADITLMRGDLRGVAASIKLSRATMRNIKQNLFWALIYNTLGIPLAALGFLSPVLAGAAMAFSSVSVVTNALRLKRFDPYRDFRINERTAFRLMPAPVRRPK</sequence>
<proteinExistence type="inferred from homology"/>
<keyword evidence="13 23" id="KW-0067">ATP-binding</keyword>
<keyword evidence="15" id="KW-1278">Translocase</keyword>
<feature type="transmembrane region" description="Helical" evidence="23">
    <location>
        <begin position="404"/>
        <end position="426"/>
    </location>
</feature>
<dbReference type="InterPro" id="IPR008250">
    <property type="entry name" value="ATPase_P-typ_transduc_dom_A_sf"/>
</dbReference>
<evidence type="ECO:0000259" key="24">
    <source>
        <dbReference type="PROSITE" id="PS50846"/>
    </source>
</evidence>
<dbReference type="InterPro" id="IPR006121">
    <property type="entry name" value="HMA_dom"/>
</dbReference>
<feature type="transmembrane region" description="Helical" evidence="23">
    <location>
        <begin position="432"/>
        <end position="455"/>
    </location>
</feature>
<comment type="catalytic activity">
    <reaction evidence="22">
        <text>Cu(+)(in) + ATP + H2O = Cu(+)(out) + ADP + phosphate + H(+)</text>
        <dbReference type="Rhea" id="RHEA:25792"/>
        <dbReference type="ChEBI" id="CHEBI:15377"/>
        <dbReference type="ChEBI" id="CHEBI:15378"/>
        <dbReference type="ChEBI" id="CHEBI:30616"/>
        <dbReference type="ChEBI" id="CHEBI:43474"/>
        <dbReference type="ChEBI" id="CHEBI:49552"/>
        <dbReference type="ChEBI" id="CHEBI:456216"/>
        <dbReference type="EC" id="7.2.2.8"/>
    </reaction>
</comment>
<evidence type="ECO:0000256" key="7">
    <source>
        <dbReference type="ARBA" id="ARBA00022553"/>
    </source>
</evidence>
<evidence type="ECO:0000256" key="14">
    <source>
        <dbReference type="ARBA" id="ARBA00022842"/>
    </source>
</evidence>
<dbReference type="InterPro" id="IPR023298">
    <property type="entry name" value="ATPase_P-typ_TM_dom_sf"/>
</dbReference>
<dbReference type="GO" id="GO:0140581">
    <property type="term" value="F:P-type monovalent copper transporter activity"/>
    <property type="evidence" value="ECO:0007669"/>
    <property type="project" value="UniProtKB-EC"/>
</dbReference>
<dbReference type="NCBIfam" id="TIGR01494">
    <property type="entry name" value="ATPase_P-type"/>
    <property type="match status" value="1"/>
</dbReference>
<dbReference type="GO" id="GO:0043682">
    <property type="term" value="F:P-type divalent copper transporter activity"/>
    <property type="evidence" value="ECO:0007669"/>
    <property type="project" value="TreeGrafter"/>
</dbReference>
<keyword evidence="7" id="KW-0597">Phosphoprotein</keyword>
<dbReference type="SUPFAM" id="SSF55008">
    <property type="entry name" value="HMA, heavy metal-associated domain"/>
    <property type="match status" value="2"/>
</dbReference>
<keyword evidence="10" id="KW-0677">Repeat</keyword>
<dbReference type="InterPro" id="IPR001757">
    <property type="entry name" value="P_typ_ATPase"/>
</dbReference>
<dbReference type="PROSITE" id="PS50846">
    <property type="entry name" value="HMA_2"/>
    <property type="match status" value="2"/>
</dbReference>
<dbReference type="STRING" id="39060.SAMN05660706_11590"/>
<dbReference type="InterPro" id="IPR036412">
    <property type="entry name" value="HAD-like_sf"/>
</dbReference>
<evidence type="ECO:0000256" key="10">
    <source>
        <dbReference type="ARBA" id="ARBA00022737"/>
    </source>
</evidence>
<feature type="domain" description="HMA" evidence="24">
    <location>
        <begin position="3"/>
        <end position="69"/>
    </location>
</feature>
<dbReference type="EMBL" id="FOYM01000015">
    <property type="protein sequence ID" value="SFR07957.1"/>
    <property type="molecule type" value="Genomic_DNA"/>
</dbReference>
<dbReference type="InterPro" id="IPR023299">
    <property type="entry name" value="ATPase_P-typ_cyto_dom_N"/>
</dbReference>
<evidence type="ECO:0000313" key="25">
    <source>
        <dbReference type="EMBL" id="SFR07957.1"/>
    </source>
</evidence>
<keyword evidence="16 23" id="KW-1133">Transmembrane helix</keyword>
<evidence type="ECO:0000256" key="16">
    <source>
        <dbReference type="ARBA" id="ARBA00022989"/>
    </source>
</evidence>
<evidence type="ECO:0000256" key="5">
    <source>
        <dbReference type="ARBA" id="ARBA00022448"/>
    </source>
</evidence>
<dbReference type="PANTHER" id="PTHR43520">
    <property type="entry name" value="ATP7, ISOFORM B"/>
    <property type="match status" value="1"/>
</dbReference>
<dbReference type="RefSeq" id="WP_165608269.1">
    <property type="nucleotide sequence ID" value="NZ_FOYM01000015.1"/>
</dbReference>
<evidence type="ECO:0000256" key="8">
    <source>
        <dbReference type="ARBA" id="ARBA00022692"/>
    </source>
</evidence>
<evidence type="ECO:0000256" key="23">
    <source>
        <dbReference type="RuleBase" id="RU362081"/>
    </source>
</evidence>
<dbReference type="InterPro" id="IPR027256">
    <property type="entry name" value="P-typ_ATPase_IB"/>
</dbReference>
<dbReference type="Gene3D" id="2.70.150.10">
    <property type="entry name" value="Calcium-transporting ATPase, cytoplasmic transduction domain A"/>
    <property type="match status" value="1"/>
</dbReference>
<dbReference type="CDD" id="cd02094">
    <property type="entry name" value="P-type_ATPase_Cu-like"/>
    <property type="match status" value="1"/>
</dbReference>
<dbReference type="Pfam" id="PF00702">
    <property type="entry name" value="Hydrolase"/>
    <property type="match status" value="1"/>
</dbReference>
<dbReference type="FunFam" id="3.30.70.100:FF:000005">
    <property type="entry name" value="Copper-exporting P-type ATPase A"/>
    <property type="match status" value="2"/>
</dbReference>
<dbReference type="NCBIfam" id="TIGR01511">
    <property type="entry name" value="ATPase-IB1_Cu"/>
    <property type="match status" value="1"/>
</dbReference>
<dbReference type="NCBIfam" id="TIGR00003">
    <property type="entry name" value="copper ion binding protein"/>
    <property type="match status" value="2"/>
</dbReference>
<dbReference type="FunFam" id="2.70.150.10:FF:000002">
    <property type="entry name" value="Copper-transporting ATPase 1, putative"/>
    <property type="match status" value="1"/>
</dbReference>
<evidence type="ECO:0000256" key="11">
    <source>
        <dbReference type="ARBA" id="ARBA00022741"/>
    </source>
</evidence>
<evidence type="ECO:0000256" key="1">
    <source>
        <dbReference type="ARBA" id="ARBA00004651"/>
    </source>
</evidence>
<evidence type="ECO:0000256" key="22">
    <source>
        <dbReference type="ARBA" id="ARBA00049289"/>
    </source>
</evidence>
<dbReference type="EC" id="7.2.2.8" evidence="3"/>
<dbReference type="InterPro" id="IPR036163">
    <property type="entry name" value="HMA_dom_sf"/>
</dbReference>
<feature type="domain" description="HMA" evidence="24">
    <location>
        <begin position="71"/>
        <end position="137"/>
    </location>
</feature>
<evidence type="ECO:0000256" key="12">
    <source>
        <dbReference type="ARBA" id="ARBA00022796"/>
    </source>
</evidence>
<feature type="transmembrane region" description="Helical" evidence="23">
    <location>
        <begin position="162"/>
        <end position="182"/>
    </location>
</feature>
<keyword evidence="12" id="KW-0187">Copper transport</keyword>
<feature type="transmembrane region" description="Helical" evidence="23">
    <location>
        <begin position="252"/>
        <end position="270"/>
    </location>
</feature>
<dbReference type="PANTHER" id="PTHR43520:SF8">
    <property type="entry name" value="P-TYPE CU(+) TRANSPORTER"/>
    <property type="match status" value="1"/>
</dbReference>
<dbReference type="GO" id="GO:0005886">
    <property type="term" value="C:plasma membrane"/>
    <property type="evidence" value="ECO:0007669"/>
    <property type="project" value="UniProtKB-SubCell"/>
</dbReference>
<evidence type="ECO:0000256" key="13">
    <source>
        <dbReference type="ARBA" id="ARBA00022840"/>
    </source>
</evidence>
<dbReference type="GO" id="GO:0016887">
    <property type="term" value="F:ATP hydrolysis activity"/>
    <property type="evidence" value="ECO:0007669"/>
    <property type="project" value="InterPro"/>
</dbReference>
<accession>A0A1I6DRG4</accession>
<dbReference type="PROSITE" id="PS00154">
    <property type="entry name" value="ATPASE_E1_E2"/>
    <property type="match status" value="1"/>
</dbReference>
<dbReference type="SFLD" id="SFLDF00027">
    <property type="entry name" value="p-type_atpase"/>
    <property type="match status" value="1"/>
</dbReference>
<feature type="transmembrane region" description="Helical" evidence="23">
    <location>
        <begin position="751"/>
        <end position="770"/>
    </location>
</feature>
<name>A0A1I6DRG4_9FIRM</name>
<dbReference type="Proteomes" id="UP000199584">
    <property type="component" value="Unassembled WGS sequence"/>
</dbReference>
<dbReference type="Gene3D" id="3.40.1110.10">
    <property type="entry name" value="Calcium-transporting ATPase, cytoplasmic domain N"/>
    <property type="match status" value="2"/>
</dbReference>
<dbReference type="InterPro" id="IPR023214">
    <property type="entry name" value="HAD_sf"/>
</dbReference>
<dbReference type="CDD" id="cd00371">
    <property type="entry name" value="HMA"/>
    <property type="match status" value="2"/>
</dbReference>
<evidence type="ECO:0000256" key="19">
    <source>
        <dbReference type="ARBA" id="ARBA00023136"/>
    </source>
</evidence>
<dbReference type="FunFam" id="3.40.50.1000:FF:000144">
    <property type="entry name" value="copper-transporting ATPase 1 isoform X2"/>
    <property type="match status" value="1"/>
</dbReference>
<keyword evidence="18" id="KW-0406">Ion transport</keyword>
<keyword evidence="19 23" id="KW-0472">Membrane</keyword>
<dbReference type="PRINTS" id="PR00942">
    <property type="entry name" value="CUATPASEI"/>
</dbReference>
<evidence type="ECO:0000313" key="26">
    <source>
        <dbReference type="Proteomes" id="UP000199584"/>
    </source>
</evidence>
<comment type="similarity">
    <text evidence="2 23">Belongs to the cation transport ATPase (P-type) (TC 3.A.3) family. Type IB subfamily.</text>
</comment>
<dbReference type="InterPro" id="IPR017969">
    <property type="entry name" value="Heavy-metal-associated_CS"/>
</dbReference>
<keyword evidence="26" id="KW-1185">Reference proteome</keyword>
<evidence type="ECO:0000256" key="6">
    <source>
        <dbReference type="ARBA" id="ARBA00022475"/>
    </source>
</evidence>
<dbReference type="SFLD" id="SFLDS00003">
    <property type="entry name" value="Haloacid_Dehalogenase"/>
    <property type="match status" value="1"/>
</dbReference>
<feature type="transmembrane region" description="Helical" evidence="23">
    <location>
        <begin position="776"/>
        <end position="793"/>
    </location>
</feature>
<dbReference type="InterPro" id="IPR044492">
    <property type="entry name" value="P_typ_ATPase_HD_dom"/>
</dbReference>
<dbReference type="AlphaFoldDB" id="A0A1I6DRG4"/>
<dbReference type="SFLD" id="SFLDG00002">
    <property type="entry name" value="C1.7:_P-type_atpase_like"/>
    <property type="match status" value="1"/>
</dbReference>
<gene>
    <name evidence="25" type="ORF">SAMN05660706_11590</name>
</gene>
<evidence type="ECO:0000256" key="17">
    <source>
        <dbReference type="ARBA" id="ARBA00023008"/>
    </source>
</evidence>
<evidence type="ECO:0000256" key="2">
    <source>
        <dbReference type="ARBA" id="ARBA00006024"/>
    </source>
</evidence>
<protein>
    <recommendedName>
        <fullName evidence="4">Copper-exporting P-type ATPase</fullName>
        <ecNumber evidence="3">7.2.2.8</ecNumber>
    </recommendedName>
    <alternativeName>
        <fullName evidence="20">Copper-exporting P-type ATPase A</fullName>
    </alternativeName>
    <alternativeName>
        <fullName evidence="21">Cu(+)-exporting ATPase</fullName>
    </alternativeName>
</protein>
<dbReference type="InterPro" id="IPR059000">
    <property type="entry name" value="ATPase_P-type_domA"/>
</dbReference>
<dbReference type="SUPFAM" id="SSF56784">
    <property type="entry name" value="HAD-like"/>
    <property type="match status" value="1"/>
</dbReference>
<dbReference type="NCBIfam" id="TIGR01525">
    <property type="entry name" value="ATPase-IB_hvy"/>
    <property type="match status" value="1"/>
</dbReference>
<dbReference type="SUPFAM" id="SSF81653">
    <property type="entry name" value="Calcium ATPase, transduction domain A"/>
    <property type="match status" value="1"/>
</dbReference>
<dbReference type="PRINTS" id="PR00119">
    <property type="entry name" value="CATATPASE"/>
</dbReference>
<dbReference type="InterPro" id="IPR018303">
    <property type="entry name" value="ATPase_P-typ_P_site"/>
</dbReference>
<dbReference type="SUPFAM" id="SSF81660">
    <property type="entry name" value="Metal cation-transporting ATPase, ATP-binding domain N"/>
    <property type="match status" value="1"/>
</dbReference>
<dbReference type="GO" id="GO:0005524">
    <property type="term" value="F:ATP binding"/>
    <property type="evidence" value="ECO:0007669"/>
    <property type="project" value="UniProtKB-UniRule"/>
</dbReference>
<dbReference type="Pfam" id="PF00403">
    <property type="entry name" value="HMA"/>
    <property type="match status" value="2"/>
</dbReference>
<dbReference type="PROSITE" id="PS01047">
    <property type="entry name" value="HMA_1"/>
    <property type="match status" value="2"/>
</dbReference>
<reference evidence="26" key="1">
    <citation type="submission" date="2016-10" db="EMBL/GenBank/DDBJ databases">
        <authorList>
            <person name="Varghese N."/>
            <person name="Submissions S."/>
        </authorList>
    </citation>
    <scope>NUCLEOTIDE SEQUENCE [LARGE SCALE GENOMIC DNA]</scope>
    <source>
        <strain evidence="26">DSM 3669</strain>
    </source>
</reference>
<dbReference type="SUPFAM" id="SSF81665">
    <property type="entry name" value="Calcium ATPase, transmembrane domain M"/>
    <property type="match status" value="1"/>
</dbReference>
<dbReference type="PRINTS" id="PR00943">
    <property type="entry name" value="CUATPASE"/>
</dbReference>
<evidence type="ECO:0000256" key="21">
    <source>
        <dbReference type="ARBA" id="ARBA00033239"/>
    </source>
</evidence>
<dbReference type="InterPro" id="IPR006122">
    <property type="entry name" value="HMA_Cu_ion-bd"/>
</dbReference>
<feature type="transmembrane region" description="Helical" evidence="23">
    <location>
        <begin position="224"/>
        <end position="246"/>
    </location>
</feature>
<keyword evidence="5" id="KW-0813">Transport</keyword>
<evidence type="ECO:0000256" key="4">
    <source>
        <dbReference type="ARBA" id="ARBA00015102"/>
    </source>
</evidence>
<keyword evidence="8 23" id="KW-0812">Transmembrane</keyword>
<dbReference type="GO" id="GO:0005507">
    <property type="term" value="F:copper ion binding"/>
    <property type="evidence" value="ECO:0007669"/>
    <property type="project" value="InterPro"/>
</dbReference>
<keyword evidence="11 23" id="KW-0547">Nucleotide-binding</keyword>
<keyword evidence="6 23" id="KW-1003">Cell membrane</keyword>
<dbReference type="Gene3D" id="3.30.70.100">
    <property type="match status" value="2"/>
</dbReference>